<dbReference type="SUPFAM" id="SSF53335">
    <property type="entry name" value="S-adenosyl-L-methionine-dependent methyltransferases"/>
    <property type="match status" value="1"/>
</dbReference>
<sequence>MPPIRPLLLLLLLLRATCDPDTPSVSSALLSDTSSSFYNAEVYDSMSFEGVGTTMGYVDEVALAVSSPEFFANFKSSAHAPRIYTIFFHFYTSYHNTDSTTPMDVAIQCVDQFSPHLLSKFRRLAAQERLGNPDRRKWRVPVPDPAWRDEDLDGVDDDAIRATEVEASVHVPKFLYELMTVEKAFGVIPGTRGFDGMNIMEIGGGYGGFANTFSEFHDVKSYTVADLGTVNLLIEKYLTATNSKAIKNGRFHTINAIAPYTPPSTPPDIDLIVSFFCISEQSEDVQDEYIHRYITHAKRGYLQLNYDTGSPGHKFDVIRFFRKVWILHPSAVLLPPPPCSVYESHRITWGPDVGQLEMHERFNRVPELWGAVPNWG</sequence>
<feature type="chain" id="PRO_5046496044" evidence="1">
    <location>
        <begin position="19"/>
        <end position="376"/>
    </location>
</feature>
<keyword evidence="3" id="KW-1185">Reference proteome</keyword>
<reference evidence="2 3" key="1">
    <citation type="journal article" date="2023" name="Commun. Biol.">
        <title>Genome analysis of Parmales, the sister group of diatoms, reveals the evolutionary specialization of diatoms from phago-mixotrophs to photoautotrophs.</title>
        <authorList>
            <person name="Ban H."/>
            <person name="Sato S."/>
            <person name="Yoshikawa S."/>
            <person name="Yamada K."/>
            <person name="Nakamura Y."/>
            <person name="Ichinomiya M."/>
            <person name="Sato N."/>
            <person name="Blanc-Mathieu R."/>
            <person name="Endo H."/>
            <person name="Kuwata A."/>
            <person name="Ogata H."/>
        </authorList>
    </citation>
    <scope>NUCLEOTIDE SEQUENCE [LARGE SCALE GENOMIC DNA]</scope>
</reference>
<dbReference type="Proteomes" id="UP001165060">
    <property type="component" value="Unassembled WGS sequence"/>
</dbReference>
<protein>
    <submittedName>
        <fullName evidence="2">Uncharacterized protein</fullName>
    </submittedName>
</protein>
<gene>
    <name evidence="2" type="ORF">TeGR_g10013</name>
</gene>
<name>A0ABQ6N616_9STRA</name>
<accession>A0ABQ6N616</accession>
<dbReference type="InterPro" id="IPR029063">
    <property type="entry name" value="SAM-dependent_MTases_sf"/>
</dbReference>
<proteinExistence type="predicted"/>
<organism evidence="2 3">
    <name type="scientific">Tetraparma gracilis</name>
    <dbReference type="NCBI Taxonomy" id="2962635"/>
    <lineage>
        <taxon>Eukaryota</taxon>
        <taxon>Sar</taxon>
        <taxon>Stramenopiles</taxon>
        <taxon>Ochrophyta</taxon>
        <taxon>Bolidophyceae</taxon>
        <taxon>Parmales</taxon>
        <taxon>Triparmaceae</taxon>
        <taxon>Tetraparma</taxon>
    </lineage>
</organism>
<dbReference type="EMBL" id="BRYB01002170">
    <property type="protein sequence ID" value="GMI40637.1"/>
    <property type="molecule type" value="Genomic_DNA"/>
</dbReference>
<evidence type="ECO:0000256" key="1">
    <source>
        <dbReference type="SAM" id="SignalP"/>
    </source>
</evidence>
<feature type="signal peptide" evidence="1">
    <location>
        <begin position="1"/>
        <end position="18"/>
    </location>
</feature>
<keyword evidence="1" id="KW-0732">Signal</keyword>
<evidence type="ECO:0000313" key="3">
    <source>
        <dbReference type="Proteomes" id="UP001165060"/>
    </source>
</evidence>
<comment type="caution">
    <text evidence="2">The sequence shown here is derived from an EMBL/GenBank/DDBJ whole genome shotgun (WGS) entry which is preliminary data.</text>
</comment>
<evidence type="ECO:0000313" key="2">
    <source>
        <dbReference type="EMBL" id="GMI40637.1"/>
    </source>
</evidence>